<dbReference type="Proteomes" id="UP000249198">
    <property type="component" value="Unassembled WGS sequence"/>
</dbReference>
<sequence length="239" mass="27361">MVAEAGDCTIRGHGPKHSLESADIISSEPTMLPMSAIAYQTLTSDAEVLEADGHGPKVMRLATGDFLKLFRRKHLISSEAIRPYAQRFADNAYVLREIGVPVPEIVGVYRLSSPKRTAVRYKGLPGITLRQAMKNAAPPQRRDLANRFGQLLAKLHEAGVYFRSLHLGNVLLLPDLRLGLIDFADMRLARKRLSLWKRRRNLKHMQRYDEDCRWLFEENIEDLKRGYKEISDQEDFFNE</sequence>
<dbReference type="Pfam" id="PF06293">
    <property type="entry name" value="Kdo"/>
    <property type="match status" value="1"/>
</dbReference>
<protein>
    <recommendedName>
        <fullName evidence="3">Lipopolysaccharide kinase (Kdo/WaaP) family protein</fullName>
    </recommendedName>
</protein>
<comment type="caution">
    <text evidence="1">The sequence shown here is derived from an EMBL/GenBank/DDBJ whole genome shotgun (WGS) entry which is preliminary data.</text>
</comment>
<dbReference type="AlphaFoldDB" id="A0A2W5D485"/>
<evidence type="ECO:0000313" key="2">
    <source>
        <dbReference type="Proteomes" id="UP000249198"/>
    </source>
</evidence>
<reference evidence="1 2" key="1">
    <citation type="submission" date="2017-08" db="EMBL/GenBank/DDBJ databases">
        <title>Infants hospitalized years apart are colonized by the same room-sourced microbial strains.</title>
        <authorList>
            <person name="Brooks B."/>
            <person name="Olm M.R."/>
            <person name="Firek B.A."/>
            <person name="Baker R."/>
            <person name="Thomas B.C."/>
            <person name="Morowitz M.J."/>
            <person name="Banfield J.F."/>
        </authorList>
    </citation>
    <scope>NUCLEOTIDE SEQUENCE [LARGE SCALE GENOMIC DNA]</scope>
    <source>
        <strain evidence="1">S2_009_000_R2_77</strain>
    </source>
</reference>
<organism evidence="1 2">
    <name type="scientific">Pseudomonas kuykendallii</name>
    <dbReference type="NCBI Taxonomy" id="1007099"/>
    <lineage>
        <taxon>Bacteria</taxon>
        <taxon>Pseudomonadati</taxon>
        <taxon>Pseudomonadota</taxon>
        <taxon>Gammaproteobacteria</taxon>
        <taxon>Pseudomonadales</taxon>
        <taxon>Pseudomonadaceae</taxon>
        <taxon>Pseudomonas</taxon>
    </lineage>
</organism>
<proteinExistence type="predicted"/>
<gene>
    <name evidence="1" type="ORF">DI599_05360</name>
</gene>
<accession>A0A2W5D485</accession>
<dbReference type="SUPFAM" id="SSF56112">
    <property type="entry name" value="Protein kinase-like (PK-like)"/>
    <property type="match status" value="1"/>
</dbReference>
<evidence type="ECO:0008006" key="3">
    <source>
        <dbReference type="Google" id="ProtNLM"/>
    </source>
</evidence>
<dbReference type="EMBL" id="QFOH01000006">
    <property type="protein sequence ID" value="PZP25198.1"/>
    <property type="molecule type" value="Genomic_DNA"/>
</dbReference>
<evidence type="ECO:0000313" key="1">
    <source>
        <dbReference type="EMBL" id="PZP25198.1"/>
    </source>
</evidence>
<name>A0A2W5D485_9PSED</name>
<dbReference type="Gene3D" id="1.10.510.10">
    <property type="entry name" value="Transferase(Phosphotransferase) domain 1"/>
    <property type="match status" value="1"/>
</dbReference>
<dbReference type="InterPro" id="IPR011009">
    <property type="entry name" value="Kinase-like_dom_sf"/>
</dbReference>